<evidence type="ECO:0000313" key="1">
    <source>
        <dbReference type="EMBL" id="OJT09632.1"/>
    </source>
</evidence>
<dbReference type="AlphaFoldDB" id="A0A1M2VQ32"/>
<comment type="caution">
    <text evidence="1">The sequence shown here is derived from an EMBL/GenBank/DDBJ whole genome shotgun (WGS) entry which is preliminary data.</text>
</comment>
<reference evidence="1 2" key="1">
    <citation type="submission" date="2016-10" db="EMBL/GenBank/DDBJ databases">
        <title>Genome sequence of the basidiomycete white-rot fungus Trametes pubescens.</title>
        <authorList>
            <person name="Makela M.R."/>
            <person name="Granchi Z."/>
            <person name="Peng M."/>
            <person name="De Vries R.P."/>
            <person name="Grigoriev I."/>
            <person name="Riley R."/>
            <person name="Hilden K."/>
        </authorList>
    </citation>
    <scope>NUCLEOTIDE SEQUENCE [LARGE SCALE GENOMIC DNA]</scope>
    <source>
        <strain evidence="1 2">FBCC735</strain>
    </source>
</reference>
<gene>
    <name evidence="1" type="ORF">TRAPUB_13885</name>
</gene>
<evidence type="ECO:0008006" key="3">
    <source>
        <dbReference type="Google" id="ProtNLM"/>
    </source>
</evidence>
<dbReference type="Proteomes" id="UP000184267">
    <property type="component" value="Unassembled WGS sequence"/>
</dbReference>
<dbReference type="EMBL" id="MNAD01000894">
    <property type="protein sequence ID" value="OJT09632.1"/>
    <property type="molecule type" value="Genomic_DNA"/>
</dbReference>
<proteinExistence type="predicted"/>
<accession>A0A1M2VQ32</accession>
<name>A0A1M2VQ32_TRAPU</name>
<dbReference type="STRING" id="154538.A0A1M2VQ32"/>
<keyword evidence="2" id="KW-1185">Reference proteome</keyword>
<organism evidence="1 2">
    <name type="scientific">Trametes pubescens</name>
    <name type="common">White-rot fungus</name>
    <dbReference type="NCBI Taxonomy" id="154538"/>
    <lineage>
        <taxon>Eukaryota</taxon>
        <taxon>Fungi</taxon>
        <taxon>Dikarya</taxon>
        <taxon>Basidiomycota</taxon>
        <taxon>Agaricomycotina</taxon>
        <taxon>Agaricomycetes</taxon>
        <taxon>Polyporales</taxon>
        <taxon>Polyporaceae</taxon>
        <taxon>Trametes</taxon>
    </lineage>
</organism>
<evidence type="ECO:0000313" key="2">
    <source>
        <dbReference type="Proteomes" id="UP000184267"/>
    </source>
</evidence>
<dbReference type="OMA" id="TNHFNDT"/>
<protein>
    <recommendedName>
        <fullName evidence="3">BTB domain-containing protein</fullName>
    </recommendedName>
</protein>
<dbReference type="OrthoDB" id="2754676at2759"/>
<sequence>MNDQDVPAQSTIVSISTTFHPTANILPIPTDLVLISSDKVLFYVHTTQVLGVSTNHFNDTILPQLLGDLKSGEVEGGVHNPITHVPESSAVLNVILHSSYGVPCEQYKPTLNVLITAVDAMPSYGLSPKALVVPATSLYSLILAQAPIHPLHVYALASRHDLYELAKPVSSFLLSFSLDTLMGDFVSLIAPVYLKKIYVLYSTRLDALKRLLYLPPHIHPSTPECDFAEQKKLARAWALATAYLAWEATAAYRHLCLAVVRPRPVFANGNSGNKFVRALEELL</sequence>